<keyword evidence="2 6" id="KW-0489">Methyltransferase</keyword>
<comment type="subunit">
    <text evidence="6">Homodimer.</text>
</comment>
<comment type="catalytic activity">
    <reaction evidence="6">
        <text>pseudouridine(1915) in 23S rRNA + S-adenosyl-L-methionine = N(3)-methylpseudouridine(1915) in 23S rRNA + S-adenosyl-L-homocysteine + H(+)</text>
        <dbReference type="Rhea" id="RHEA:42752"/>
        <dbReference type="Rhea" id="RHEA-COMP:10221"/>
        <dbReference type="Rhea" id="RHEA-COMP:10222"/>
        <dbReference type="ChEBI" id="CHEBI:15378"/>
        <dbReference type="ChEBI" id="CHEBI:57856"/>
        <dbReference type="ChEBI" id="CHEBI:59789"/>
        <dbReference type="ChEBI" id="CHEBI:65314"/>
        <dbReference type="ChEBI" id="CHEBI:74486"/>
        <dbReference type="EC" id="2.1.1.177"/>
    </reaction>
</comment>
<keyword evidence="1 6" id="KW-0698">rRNA processing</keyword>
<dbReference type="GO" id="GO:0005737">
    <property type="term" value="C:cytoplasm"/>
    <property type="evidence" value="ECO:0007669"/>
    <property type="project" value="UniProtKB-SubCell"/>
</dbReference>
<feature type="binding site" evidence="6">
    <location>
        <position position="108"/>
    </location>
    <ligand>
        <name>S-adenosyl-L-methionine</name>
        <dbReference type="ChEBI" id="CHEBI:59789"/>
    </ligand>
</feature>
<dbReference type="Pfam" id="PF02590">
    <property type="entry name" value="SPOUT_MTase"/>
    <property type="match status" value="1"/>
</dbReference>
<dbReference type="OrthoDB" id="9806643at2"/>
<dbReference type="Proteomes" id="UP000198312">
    <property type="component" value="Chromosome"/>
</dbReference>
<feature type="binding site" evidence="6">
    <location>
        <position position="76"/>
    </location>
    <ligand>
        <name>S-adenosyl-L-methionine</name>
        <dbReference type="ChEBI" id="CHEBI:59789"/>
    </ligand>
</feature>
<feature type="binding site" evidence="6">
    <location>
        <begin position="127"/>
        <end position="132"/>
    </location>
    <ligand>
        <name>S-adenosyl-L-methionine</name>
        <dbReference type="ChEBI" id="CHEBI:59789"/>
    </ligand>
</feature>
<evidence type="ECO:0000256" key="4">
    <source>
        <dbReference type="ARBA" id="ARBA00022691"/>
    </source>
</evidence>
<organism evidence="7 8">
    <name type="scientific">Virgibacillus phasianinus</name>
    <dbReference type="NCBI Taxonomy" id="2017483"/>
    <lineage>
        <taxon>Bacteria</taxon>
        <taxon>Bacillati</taxon>
        <taxon>Bacillota</taxon>
        <taxon>Bacilli</taxon>
        <taxon>Bacillales</taxon>
        <taxon>Bacillaceae</taxon>
        <taxon>Virgibacillus</taxon>
    </lineage>
</organism>
<keyword evidence="8" id="KW-1185">Reference proteome</keyword>
<evidence type="ECO:0000256" key="1">
    <source>
        <dbReference type="ARBA" id="ARBA00022552"/>
    </source>
</evidence>
<comment type="subcellular location">
    <subcellularLocation>
        <location evidence="6">Cytoplasm</location>
    </subcellularLocation>
</comment>
<dbReference type="SUPFAM" id="SSF75217">
    <property type="entry name" value="alpha/beta knot"/>
    <property type="match status" value="1"/>
</dbReference>
<sequence>MKITIVTVGKLKEKYLKQGIQEYLKRLTAYAKVDIIEVADEKAPENMSEAEMLEVKQKEGERILGNIGQDTYVITLEINGKMLSSEQLAAKMDQLATYGKSKIAFVIGGSLGISEAVQKRSDLALSFSKMTFPHQLMRLVLVEQVYRGFRINRGEPYHK</sequence>
<keyword evidence="3 6" id="KW-0808">Transferase</keyword>
<keyword evidence="4 6" id="KW-0949">S-adenosyl-L-methionine</keyword>
<dbReference type="NCBIfam" id="NF000985">
    <property type="entry name" value="PRK00103.1-3"/>
    <property type="match status" value="1"/>
</dbReference>
<gene>
    <name evidence="6" type="primary">rlmH</name>
    <name evidence="7" type="ORF">CFK37_06510</name>
</gene>
<comment type="similarity">
    <text evidence="5 6">Belongs to the RNA methyltransferase RlmH family.</text>
</comment>
<evidence type="ECO:0000256" key="5">
    <source>
        <dbReference type="ARBA" id="ARBA00038303"/>
    </source>
</evidence>
<dbReference type="AlphaFoldDB" id="A0A220U0R9"/>
<evidence type="ECO:0000313" key="7">
    <source>
        <dbReference type="EMBL" id="ASK61834.1"/>
    </source>
</evidence>
<dbReference type="PANTHER" id="PTHR33603:SF1">
    <property type="entry name" value="RIBOSOMAL RNA LARGE SUBUNIT METHYLTRANSFERASE H"/>
    <property type="match status" value="1"/>
</dbReference>
<dbReference type="InterPro" id="IPR029026">
    <property type="entry name" value="tRNA_m1G_MTases_N"/>
</dbReference>
<dbReference type="GO" id="GO:0070038">
    <property type="term" value="F:rRNA (pseudouridine-N3-)-methyltransferase activity"/>
    <property type="evidence" value="ECO:0007669"/>
    <property type="project" value="UniProtKB-UniRule"/>
</dbReference>
<comment type="function">
    <text evidence="6">Specifically methylates the pseudouridine at position 1915 (m3Psi1915) in 23S rRNA.</text>
</comment>
<accession>A0A220U0R9</accession>
<proteinExistence type="inferred from homology"/>
<evidence type="ECO:0000256" key="6">
    <source>
        <dbReference type="HAMAP-Rule" id="MF_00658"/>
    </source>
</evidence>
<keyword evidence="6" id="KW-0963">Cytoplasm</keyword>
<dbReference type="RefSeq" id="WP_089061094.1">
    <property type="nucleotide sequence ID" value="NZ_CP022315.1"/>
</dbReference>
<dbReference type="PIRSF" id="PIRSF004505">
    <property type="entry name" value="MT_bac"/>
    <property type="match status" value="1"/>
</dbReference>
<dbReference type="NCBIfam" id="TIGR00246">
    <property type="entry name" value="tRNA_RlmH_YbeA"/>
    <property type="match status" value="1"/>
</dbReference>
<protein>
    <recommendedName>
        <fullName evidence="6">Ribosomal RNA large subunit methyltransferase H</fullName>
        <ecNumber evidence="6">2.1.1.177</ecNumber>
    </recommendedName>
    <alternativeName>
        <fullName evidence="6">23S rRNA (pseudouridine1915-N3)-methyltransferase</fullName>
    </alternativeName>
    <alternativeName>
        <fullName evidence="6">23S rRNA m3Psi1915 methyltransferase</fullName>
    </alternativeName>
    <alternativeName>
        <fullName evidence="6">rRNA (pseudouridine-N3-)-methyltransferase RlmH</fullName>
    </alternativeName>
</protein>
<dbReference type="InterPro" id="IPR029028">
    <property type="entry name" value="Alpha/beta_knot_MTases"/>
</dbReference>
<reference evidence="7 8" key="1">
    <citation type="submission" date="2017-07" db="EMBL/GenBank/DDBJ databases">
        <title>Virgibacillus sp. LM2416.</title>
        <authorList>
            <person name="Tak E.J."/>
            <person name="Bae J.-W."/>
        </authorList>
    </citation>
    <scope>NUCLEOTIDE SEQUENCE [LARGE SCALE GENOMIC DNA]</scope>
    <source>
        <strain evidence="7 8">LM2416</strain>
    </source>
</reference>
<evidence type="ECO:0000256" key="3">
    <source>
        <dbReference type="ARBA" id="ARBA00022679"/>
    </source>
</evidence>
<dbReference type="InterPro" id="IPR003742">
    <property type="entry name" value="RlmH-like"/>
</dbReference>
<name>A0A220U0R9_9BACI</name>
<dbReference type="PANTHER" id="PTHR33603">
    <property type="entry name" value="METHYLTRANSFERASE"/>
    <property type="match status" value="1"/>
</dbReference>
<dbReference type="EMBL" id="CP022315">
    <property type="protein sequence ID" value="ASK61834.1"/>
    <property type="molecule type" value="Genomic_DNA"/>
</dbReference>
<evidence type="ECO:0000256" key="2">
    <source>
        <dbReference type="ARBA" id="ARBA00022603"/>
    </source>
</evidence>
<evidence type="ECO:0000313" key="8">
    <source>
        <dbReference type="Proteomes" id="UP000198312"/>
    </source>
</evidence>
<dbReference type="EC" id="2.1.1.177" evidence="6"/>
<dbReference type="KEGG" id="vil:CFK37_06510"/>
<dbReference type="CDD" id="cd18081">
    <property type="entry name" value="RlmH-like"/>
    <property type="match status" value="1"/>
</dbReference>
<dbReference type="Gene3D" id="3.40.1280.10">
    <property type="match status" value="1"/>
</dbReference>
<dbReference type="HAMAP" id="MF_00658">
    <property type="entry name" value="23SrRNA_methyltr_H"/>
    <property type="match status" value="1"/>
</dbReference>